<evidence type="ECO:0000259" key="2">
    <source>
        <dbReference type="Pfam" id="PF02551"/>
    </source>
</evidence>
<dbReference type="InterPro" id="IPR025652">
    <property type="entry name" value="TesB_C"/>
</dbReference>
<organism evidence="3 4">
    <name type="scientific">Prolemur simus</name>
    <name type="common">Greater bamboo lemur</name>
    <name type="synonym">Hapalemur simus</name>
    <dbReference type="NCBI Taxonomy" id="1328070"/>
    <lineage>
        <taxon>Eukaryota</taxon>
        <taxon>Metazoa</taxon>
        <taxon>Chordata</taxon>
        <taxon>Craniata</taxon>
        <taxon>Vertebrata</taxon>
        <taxon>Euteleostomi</taxon>
        <taxon>Mammalia</taxon>
        <taxon>Eutheria</taxon>
        <taxon>Euarchontoglires</taxon>
        <taxon>Primates</taxon>
        <taxon>Strepsirrhini</taxon>
        <taxon>Lemuriformes</taxon>
        <taxon>Lemuridae</taxon>
        <taxon>Prolemur</taxon>
    </lineage>
</organism>
<protein>
    <submittedName>
        <fullName evidence="3">Acyl-CoA thioesterase 8</fullName>
    </submittedName>
</protein>
<dbReference type="AlphaFoldDB" id="A0A8C8YZW8"/>
<feature type="domain" description="Acyl-CoA thioesterase 2 C-terminal" evidence="2">
    <location>
        <begin position="79"/>
        <end position="158"/>
    </location>
</feature>
<dbReference type="Ensembl" id="ENSPSMT00000011469.1">
    <property type="protein sequence ID" value="ENSPSMP00000009791.1"/>
    <property type="gene ID" value="ENSPSMG00000007146.1"/>
</dbReference>
<gene>
    <name evidence="3" type="primary">ACOT8</name>
</gene>
<dbReference type="SUPFAM" id="SSF54637">
    <property type="entry name" value="Thioesterase/thiol ester dehydrase-isomerase"/>
    <property type="match status" value="1"/>
</dbReference>
<dbReference type="InterPro" id="IPR029069">
    <property type="entry name" value="HotDog_dom_sf"/>
</dbReference>
<dbReference type="GO" id="GO:0005782">
    <property type="term" value="C:peroxisomal matrix"/>
    <property type="evidence" value="ECO:0007669"/>
    <property type="project" value="TreeGrafter"/>
</dbReference>
<dbReference type="PANTHER" id="PTHR11066:SF34">
    <property type="entry name" value="ACYL-COENZYME A THIOESTERASE 8"/>
    <property type="match status" value="1"/>
</dbReference>
<keyword evidence="4" id="KW-1185">Reference proteome</keyword>
<dbReference type="Pfam" id="PF02551">
    <property type="entry name" value="Acyl_CoA_thio"/>
    <property type="match status" value="1"/>
</dbReference>
<dbReference type="Gene3D" id="3.10.129.10">
    <property type="entry name" value="Hotdog Thioesterase"/>
    <property type="match status" value="1"/>
</dbReference>
<evidence type="ECO:0000313" key="4">
    <source>
        <dbReference type="Proteomes" id="UP000694414"/>
    </source>
</evidence>
<dbReference type="CDD" id="cd03444">
    <property type="entry name" value="Thioesterase_II_repeat1"/>
    <property type="match status" value="1"/>
</dbReference>
<dbReference type="Proteomes" id="UP000694414">
    <property type="component" value="Unplaced"/>
</dbReference>
<feature type="region of interest" description="Disordered" evidence="1">
    <location>
        <begin position="1"/>
        <end position="22"/>
    </location>
</feature>
<sequence>MSAPQAPEDKQGGGNRGDPPGDLRSVLVTSVLNLEPLDEDLFRDPNLQEKYSVVLNRIAAQEVPIEIKPVNPSTLSQLQKLEPKQMFWVRARGYIGEGDIKMHCCVAAYISDYAFLGTALLPHLWQYKAHFMVSLDHSMWFHAPFRADHWMLYECESPWETVFFIFLFFLRQSLILLPGLECHGVSLAHSIFKFLGLSDPSASAS</sequence>
<evidence type="ECO:0000256" key="1">
    <source>
        <dbReference type="SAM" id="MobiDB-lite"/>
    </source>
</evidence>
<evidence type="ECO:0000313" key="3">
    <source>
        <dbReference type="Ensembl" id="ENSPSMP00000009791.1"/>
    </source>
</evidence>
<dbReference type="PANTHER" id="PTHR11066">
    <property type="entry name" value="ACYL-COA THIOESTERASE"/>
    <property type="match status" value="1"/>
</dbReference>
<dbReference type="GO" id="GO:0009062">
    <property type="term" value="P:fatty acid catabolic process"/>
    <property type="evidence" value="ECO:0007669"/>
    <property type="project" value="TreeGrafter"/>
</dbReference>
<accession>A0A8C8YZW8</accession>
<dbReference type="GO" id="GO:0006637">
    <property type="term" value="P:acyl-CoA metabolic process"/>
    <property type="evidence" value="ECO:0007669"/>
    <property type="project" value="InterPro"/>
</dbReference>
<dbReference type="GeneTree" id="ENSGT00390000004207"/>
<dbReference type="GO" id="GO:0047617">
    <property type="term" value="F:fatty acyl-CoA hydrolase activity"/>
    <property type="evidence" value="ECO:0007669"/>
    <property type="project" value="InterPro"/>
</dbReference>
<dbReference type="InterPro" id="IPR003703">
    <property type="entry name" value="Acyl_CoA_thio"/>
</dbReference>
<name>A0A8C8YZW8_PROSS</name>
<reference evidence="3" key="1">
    <citation type="submission" date="2025-08" db="UniProtKB">
        <authorList>
            <consortium name="Ensembl"/>
        </authorList>
    </citation>
    <scope>IDENTIFICATION</scope>
</reference>
<proteinExistence type="predicted"/>
<reference evidence="3" key="2">
    <citation type="submission" date="2025-09" db="UniProtKB">
        <authorList>
            <consortium name="Ensembl"/>
        </authorList>
    </citation>
    <scope>IDENTIFICATION</scope>
</reference>